<evidence type="ECO:0000256" key="1">
    <source>
        <dbReference type="ARBA" id="ARBA00037883"/>
    </source>
</evidence>
<evidence type="ECO:0000313" key="5">
    <source>
        <dbReference type="EMBL" id="KCZ80834.1"/>
    </source>
</evidence>
<evidence type="ECO:0000313" key="6">
    <source>
        <dbReference type="Proteomes" id="UP000030655"/>
    </source>
</evidence>
<feature type="signal peptide" evidence="4">
    <location>
        <begin position="1"/>
        <end position="18"/>
    </location>
</feature>
<organism evidence="5 6">
    <name type="scientific">Anncaliia algerae PRA339</name>
    <dbReference type="NCBI Taxonomy" id="1288291"/>
    <lineage>
        <taxon>Eukaryota</taxon>
        <taxon>Fungi</taxon>
        <taxon>Fungi incertae sedis</taxon>
        <taxon>Microsporidia</taxon>
        <taxon>Tubulinosematoidea</taxon>
        <taxon>Tubulinosematidae</taxon>
        <taxon>Anncaliia</taxon>
    </lineage>
</organism>
<reference evidence="6" key="1">
    <citation type="submission" date="2013-02" db="EMBL/GenBank/DDBJ databases">
        <authorList>
            <consortium name="The Broad Institute Genome Sequencing Platform"/>
            <person name="Cuomo C."/>
            <person name="Becnel J."/>
            <person name="Sanscrainte N."/>
            <person name="Walker B."/>
            <person name="Young S.K."/>
            <person name="Zeng Q."/>
            <person name="Gargeya S."/>
            <person name="Fitzgerald M."/>
            <person name="Haas B."/>
            <person name="Abouelleil A."/>
            <person name="Alvarado L."/>
            <person name="Arachchi H.M."/>
            <person name="Berlin A.M."/>
            <person name="Chapman S.B."/>
            <person name="Dewar J."/>
            <person name="Goldberg J."/>
            <person name="Griggs A."/>
            <person name="Gujja S."/>
            <person name="Hansen M."/>
            <person name="Howarth C."/>
            <person name="Imamovic A."/>
            <person name="Larimer J."/>
            <person name="McCowan C."/>
            <person name="Murphy C."/>
            <person name="Neiman D."/>
            <person name="Pearson M."/>
            <person name="Priest M."/>
            <person name="Roberts A."/>
            <person name="Saif S."/>
            <person name="Shea T."/>
            <person name="Sisk P."/>
            <person name="Sykes S."/>
            <person name="Wortman J."/>
            <person name="Nusbaum C."/>
            <person name="Birren B."/>
        </authorList>
    </citation>
    <scope>NUCLEOTIDE SEQUENCE [LARGE SCALE GENOMIC DNA]</scope>
    <source>
        <strain evidence="6">PRA339</strain>
    </source>
</reference>
<dbReference type="InterPro" id="IPR011009">
    <property type="entry name" value="Kinase-like_dom_sf"/>
</dbReference>
<keyword evidence="4" id="KW-0732">Signal</keyword>
<proteinExistence type="inferred from homology"/>
<dbReference type="Proteomes" id="UP000030655">
    <property type="component" value="Unassembled WGS sequence"/>
</dbReference>
<dbReference type="PANTHER" id="PTHR22603">
    <property type="entry name" value="CHOLINE/ETHANOALAMINE KINASE"/>
    <property type="match status" value="1"/>
</dbReference>
<evidence type="ECO:0000256" key="2">
    <source>
        <dbReference type="ARBA" id="ARBA00038211"/>
    </source>
</evidence>
<feature type="chain" id="PRO_5001571869" description="ethanolamine kinase" evidence="4">
    <location>
        <begin position="19"/>
        <end position="360"/>
    </location>
</feature>
<evidence type="ECO:0000256" key="3">
    <source>
        <dbReference type="ARBA" id="ARBA00038874"/>
    </source>
</evidence>
<gene>
    <name evidence="5" type="ORF">H312_01782</name>
</gene>
<dbReference type="PANTHER" id="PTHR22603:SF66">
    <property type="entry name" value="ETHANOLAMINE KINASE"/>
    <property type="match status" value="1"/>
</dbReference>
<dbReference type="EC" id="2.7.1.82" evidence="3"/>
<keyword evidence="6" id="KW-1185">Reference proteome</keyword>
<comment type="pathway">
    <text evidence="1">Phospholipid metabolism; phosphatidylethanolamine biosynthesis; phosphatidylethanolamine from ethanolamine: step 1/3.</text>
</comment>
<dbReference type="STRING" id="1288291.A0A059F1E8"/>
<dbReference type="HOGENOM" id="CLU_769395_0_0_1"/>
<accession>A0A059F1E8</accession>
<sequence length="360" mass="43662">MKIFLGFLIFFQIKDLLASSCVIDTQNRRFDFSRYLYAKEILSDFEMSEKNKVTQLFQTNHPTYILEADSKKYFMKRFIHPNNNIENKVACLIQFPKVIHMGRDFRIEEYVEFEEFDFEDDFKLIAKALASFHKNEFEEIKQKIPKYDMMIEIFYSKVKNNISLFYELNYKNKYRLLILAYSISFEELHKSMRKLMEDSNLYFDVICHNDLNSGNILKFKNTISFIDFEFVSFNDIHLEFARMFYLINRYYCFKYQRFSKIYWTKEKQKRFLKAYFKGSKDIQYDKMIKKIEIVSPITNYFFFLYGIVSVLEDNTSILKKLNKIRQHLKVIYASKVLKKQDYSNLKTLIDEYGAHFNKVL</sequence>
<dbReference type="VEuPathDB" id="MicrosporidiaDB:H312_01782"/>
<evidence type="ECO:0000256" key="4">
    <source>
        <dbReference type="SAM" id="SignalP"/>
    </source>
</evidence>
<dbReference type="Gene3D" id="3.90.1200.10">
    <property type="match status" value="1"/>
</dbReference>
<dbReference type="Pfam" id="PF01633">
    <property type="entry name" value="Choline_kinase"/>
    <property type="match status" value="1"/>
</dbReference>
<reference evidence="5 6" key="2">
    <citation type="submission" date="2014-03" db="EMBL/GenBank/DDBJ databases">
        <title>The Genome Sequence of Anncaliia algerae insect isolate PRA339.</title>
        <authorList>
            <consortium name="The Broad Institute Genome Sequencing Platform"/>
            <consortium name="The Broad Institute Genome Sequencing Center for Infectious Disease"/>
            <person name="Cuomo C."/>
            <person name="Becnel J."/>
            <person name="Sanscrainte N."/>
            <person name="Walker B."/>
            <person name="Young S.K."/>
            <person name="Zeng Q."/>
            <person name="Gargeya S."/>
            <person name="Fitzgerald M."/>
            <person name="Haas B."/>
            <person name="Abouelleil A."/>
            <person name="Alvarado L."/>
            <person name="Arachchi H.M."/>
            <person name="Berlin A.M."/>
            <person name="Chapman S.B."/>
            <person name="Dewar J."/>
            <person name="Goldberg J."/>
            <person name="Griggs A."/>
            <person name="Gujja S."/>
            <person name="Hansen M."/>
            <person name="Howarth C."/>
            <person name="Imamovic A."/>
            <person name="Larimer J."/>
            <person name="McCowan C."/>
            <person name="Murphy C."/>
            <person name="Neiman D."/>
            <person name="Pearson M."/>
            <person name="Priest M."/>
            <person name="Roberts A."/>
            <person name="Saif S."/>
            <person name="Shea T."/>
            <person name="Sisk P."/>
            <person name="Sykes S."/>
            <person name="Wortman J."/>
            <person name="Nusbaum C."/>
            <person name="Birren B."/>
        </authorList>
    </citation>
    <scope>NUCLEOTIDE SEQUENCE [LARGE SCALE GENOMIC DNA]</scope>
    <source>
        <strain evidence="5 6">PRA339</strain>
    </source>
</reference>
<dbReference type="EMBL" id="KK365161">
    <property type="protein sequence ID" value="KCZ80834.1"/>
    <property type="molecule type" value="Genomic_DNA"/>
</dbReference>
<protein>
    <recommendedName>
        <fullName evidence="3">ethanolamine kinase</fullName>
        <ecNumber evidence="3">2.7.1.82</ecNumber>
    </recommendedName>
</protein>
<dbReference type="OrthoDB" id="10267235at2759"/>
<name>A0A059F1E8_9MICR</name>
<dbReference type="SUPFAM" id="SSF56112">
    <property type="entry name" value="Protein kinase-like (PK-like)"/>
    <property type="match status" value="1"/>
</dbReference>
<dbReference type="GO" id="GO:0004305">
    <property type="term" value="F:ethanolamine kinase activity"/>
    <property type="evidence" value="ECO:0007669"/>
    <property type="project" value="UniProtKB-EC"/>
</dbReference>
<comment type="similarity">
    <text evidence="2">Belongs to the choline/ethanolamine kinase family.</text>
</comment>
<dbReference type="GO" id="GO:0006646">
    <property type="term" value="P:phosphatidylethanolamine biosynthetic process"/>
    <property type="evidence" value="ECO:0007669"/>
    <property type="project" value="TreeGrafter"/>
</dbReference>
<dbReference type="GO" id="GO:0005737">
    <property type="term" value="C:cytoplasm"/>
    <property type="evidence" value="ECO:0007669"/>
    <property type="project" value="TreeGrafter"/>
</dbReference>
<dbReference type="AlphaFoldDB" id="A0A059F1E8"/>